<dbReference type="EMBL" id="JAUSRA010000001">
    <property type="protein sequence ID" value="MDP9799764.1"/>
    <property type="molecule type" value="Genomic_DNA"/>
</dbReference>
<comment type="caution">
    <text evidence="3">The sequence shown here is derived from an EMBL/GenBank/DDBJ whole genome shotgun (WGS) entry which is preliminary data.</text>
</comment>
<accession>A0ABT9N7S8</accession>
<dbReference type="RefSeq" id="WP_306838825.1">
    <property type="nucleotide sequence ID" value="NZ_JAUSRA010000001.1"/>
</dbReference>
<protein>
    <recommendedName>
        <fullName evidence="2">Putative Flp pilus-assembly TadG-like N-terminal domain-containing protein</fullName>
    </recommendedName>
</protein>
<dbReference type="Proteomes" id="UP001240984">
    <property type="component" value="Unassembled WGS sequence"/>
</dbReference>
<keyword evidence="1" id="KW-0472">Membrane</keyword>
<evidence type="ECO:0000256" key="1">
    <source>
        <dbReference type="SAM" id="Phobius"/>
    </source>
</evidence>
<dbReference type="Pfam" id="PF13400">
    <property type="entry name" value="Tad"/>
    <property type="match status" value="1"/>
</dbReference>
<name>A0ABT9N7S8_9ACTN</name>
<gene>
    <name evidence="3" type="ORF">J2S43_008276</name>
</gene>
<evidence type="ECO:0000313" key="4">
    <source>
        <dbReference type="Proteomes" id="UP001240984"/>
    </source>
</evidence>
<reference evidence="3 4" key="1">
    <citation type="submission" date="2023-07" db="EMBL/GenBank/DDBJ databases">
        <title>Sequencing the genomes of 1000 actinobacteria strains.</title>
        <authorList>
            <person name="Klenk H.-P."/>
        </authorList>
    </citation>
    <scope>NUCLEOTIDE SEQUENCE [LARGE SCALE GENOMIC DNA]</scope>
    <source>
        <strain evidence="3 4">DSM 44710</strain>
    </source>
</reference>
<keyword evidence="1" id="KW-0812">Transmembrane</keyword>
<feature type="domain" description="Putative Flp pilus-assembly TadG-like N-terminal" evidence="2">
    <location>
        <begin position="9"/>
        <end position="56"/>
    </location>
</feature>
<evidence type="ECO:0000259" key="2">
    <source>
        <dbReference type="Pfam" id="PF13400"/>
    </source>
</evidence>
<feature type="transmembrane region" description="Helical" evidence="1">
    <location>
        <begin position="12"/>
        <end position="30"/>
    </location>
</feature>
<keyword evidence="1" id="KW-1133">Transmembrane helix</keyword>
<proteinExistence type="predicted"/>
<organism evidence="3 4">
    <name type="scientific">Catenuloplanes nepalensis</name>
    <dbReference type="NCBI Taxonomy" id="587533"/>
    <lineage>
        <taxon>Bacteria</taxon>
        <taxon>Bacillati</taxon>
        <taxon>Actinomycetota</taxon>
        <taxon>Actinomycetes</taxon>
        <taxon>Micromonosporales</taxon>
        <taxon>Micromonosporaceae</taxon>
        <taxon>Catenuloplanes</taxon>
    </lineage>
</organism>
<evidence type="ECO:0000313" key="3">
    <source>
        <dbReference type="EMBL" id="MDP9799764.1"/>
    </source>
</evidence>
<keyword evidence="4" id="KW-1185">Reference proteome</keyword>
<sequence length="146" mass="15382">MIFDGRDRGRVSIFLAITLFAVLVIIGLSFDASGRLRTLQRANNLAAEAARAGGQQINVEAAMSGGQKVVDMNAAAVAARAYLQRAGVAGTATWITRGAGCADTARCLRVDVQMTYQMVMLPVFGFPETVAVNGSATAELLTDEDI</sequence>
<dbReference type="InterPro" id="IPR028087">
    <property type="entry name" value="Tad_N"/>
</dbReference>